<dbReference type="InterPro" id="IPR009075">
    <property type="entry name" value="AcylCo_DH/oxidase_C"/>
</dbReference>
<dbReference type="InterPro" id="IPR013786">
    <property type="entry name" value="AcylCoA_DH/ox_N"/>
</dbReference>
<dbReference type="RefSeq" id="WP_067560139.1">
    <property type="nucleotide sequence ID" value="NZ_LPXN01000169.1"/>
</dbReference>
<comment type="similarity">
    <text evidence="4">Belongs to the acyl-CoA dehydrogenase family.</text>
</comment>
<keyword evidence="2 4" id="KW-0285">Flavoprotein</keyword>
<protein>
    <submittedName>
        <fullName evidence="8">Acyl-CoA dehydrogenase</fullName>
    </submittedName>
</protein>
<sequence length="389" mass="42241">MNALTFPTPASSEAAEALRAEVRAFLAETIADRPPHKRAETWFGFDAGFSEKLAAKGWVAMTWPKRYGGHERSALERYVVLEELLAAGAPVAAHWIADRQSGPTLMKFGTERQKADILPRIAAGKCFFCIGMSEPDAGSDLAAVRMLARKVEGGYVVNGTKLWTSFGHHAHYMILFCRTDPASQRQEGTSQFLVDLATPGISIKPIVDISGSHHFNEVHFTDVFLSDDAIIGAPGNGWQQVTSELALERSGPERFLSSFELLVRLVAWLQSRPESQAESQAEPQAEALVGRLVAHLAVLRRLSRSVATLLENGENPGLQAAIVKDLGATLEQEMPEVIRHVLALEPMVESPDPAAAVLAQLILSAPGFSLRGGTREILRGIIARGLGLR</sequence>
<dbReference type="PROSITE" id="PS00072">
    <property type="entry name" value="ACYL_COA_DH_1"/>
    <property type="match status" value="1"/>
</dbReference>
<dbReference type="InterPro" id="IPR006089">
    <property type="entry name" value="Acyl-CoA_DH_CS"/>
</dbReference>
<organism evidence="8 9">
    <name type="scientific">Oceanibaculum pacificum</name>
    <dbReference type="NCBI Taxonomy" id="580166"/>
    <lineage>
        <taxon>Bacteria</taxon>
        <taxon>Pseudomonadati</taxon>
        <taxon>Pseudomonadota</taxon>
        <taxon>Alphaproteobacteria</taxon>
        <taxon>Rhodospirillales</taxon>
        <taxon>Oceanibaculaceae</taxon>
        <taxon>Oceanibaculum</taxon>
    </lineage>
</organism>
<dbReference type="Pfam" id="PF02771">
    <property type="entry name" value="Acyl-CoA_dh_N"/>
    <property type="match status" value="1"/>
</dbReference>
<feature type="domain" description="Acyl-CoA dehydrogenase/oxidase C-terminal" evidence="5">
    <location>
        <begin position="235"/>
        <end position="386"/>
    </location>
</feature>
<keyword evidence="9" id="KW-1185">Reference proteome</keyword>
<dbReference type="Pfam" id="PF00441">
    <property type="entry name" value="Acyl-CoA_dh_1"/>
    <property type="match status" value="1"/>
</dbReference>
<dbReference type="GO" id="GO:0003995">
    <property type="term" value="F:acyl-CoA dehydrogenase activity"/>
    <property type="evidence" value="ECO:0007669"/>
    <property type="project" value="InterPro"/>
</dbReference>
<dbReference type="EMBL" id="LPXN01000169">
    <property type="protein sequence ID" value="KZC98824.1"/>
    <property type="molecule type" value="Genomic_DNA"/>
</dbReference>
<dbReference type="Gene3D" id="1.10.540.10">
    <property type="entry name" value="Acyl-CoA dehydrogenase/oxidase, N-terminal domain"/>
    <property type="match status" value="1"/>
</dbReference>
<evidence type="ECO:0000256" key="1">
    <source>
        <dbReference type="ARBA" id="ARBA00001974"/>
    </source>
</evidence>
<reference evidence="8 9" key="1">
    <citation type="submission" date="2015-12" db="EMBL/GenBank/DDBJ databases">
        <title>Genome sequence of Oceanibaculum pacificum MCCC 1A02656.</title>
        <authorList>
            <person name="Lu L."/>
            <person name="Lai Q."/>
            <person name="Shao Z."/>
            <person name="Qian P."/>
        </authorList>
    </citation>
    <scope>NUCLEOTIDE SEQUENCE [LARGE SCALE GENOMIC DNA]</scope>
    <source>
        <strain evidence="8 9">MCCC 1A02656</strain>
    </source>
</reference>
<dbReference type="InterPro" id="IPR046373">
    <property type="entry name" value="Acyl-CoA_Oxase/DH_mid-dom_sf"/>
</dbReference>
<dbReference type="GO" id="GO:0050660">
    <property type="term" value="F:flavin adenine dinucleotide binding"/>
    <property type="evidence" value="ECO:0007669"/>
    <property type="project" value="InterPro"/>
</dbReference>
<dbReference type="PANTHER" id="PTHR43292">
    <property type="entry name" value="ACYL-COA DEHYDROGENASE"/>
    <property type="match status" value="1"/>
</dbReference>
<dbReference type="Proteomes" id="UP000076400">
    <property type="component" value="Unassembled WGS sequence"/>
</dbReference>
<dbReference type="AlphaFoldDB" id="A0A154VC52"/>
<evidence type="ECO:0000259" key="7">
    <source>
        <dbReference type="Pfam" id="PF02771"/>
    </source>
</evidence>
<evidence type="ECO:0000256" key="3">
    <source>
        <dbReference type="ARBA" id="ARBA00023002"/>
    </source>
</evidence>
<dbReference type="InterPro" id="IPR006091">
    <property type="entry name" value="Acyl-CoA_Oxase/DH_mid-dom"/>
</dbReference>
<evidence type="ECO:0000313" key="8">
    <source>
        <dbReference type="EMBL" id="KZC98824.1"/>
    </source>
</evidence>
<dbReference type="InterPro" id="IPR037069">
    <property type="entry name" value="AcylCoA_DH/ox_N_sf"/>
</dbReference>
<comment type="caution">
    <text evidence="8">The sequence shown here is derived from an EMBL/GenBank/DDBJ whole genome shotgun (WGS) entry which is preliminary data.</text>
</comment>
<dbReference type="Pfam" id="PF02770">
    <property type="entry name" value="Acyl-CoA_dh_M"/>
    <property type="match status" value="1"/>
</dbReference>
<dbReference type="STRING" id="580166.AUP43_14700"/>
<evidence type="ECO:0000256" key="2">
    <source>
        <dbReference type="ARBA" id="ARBA00022630"/>
    </source>
</evidence>
<dbReference type="Gene3D" id="2.40.110.10">
    <property type="entry name" value="Butyryl-CoA Dehydrogenase, subunit A, domain 2"/>
    <property type="match status" value="1"/>
</dbReference>
<evidence type="ECO:0000259" key="6">
    <source>
        <dbReference type="Pfam" id="PF02770"/>
    </source>
</evidence>
<gene>
    <name evidence="8" type="ORF">AUP43_14700</name>
</gene>
<evidence type="ECO:0000256" key="4">
    <source>
        <dbReference type="RuleBase" id="RU362125"/>
    </source>
</evidence>
<dbReference type="InterPro" id="IPR009100">
    <property type="entry name" value="AcylCoA_DH/oxidase_NM_dom_sf"/>
</dbReference>
<dbReference type="OrthoDB" id="5510711at2"/>
<accession>A0A154VC52</accession>
<dbReference type="GO" id="GO:0005886">
    <property type="term" value="C:plasma membrane"/>
    <property type="evidence" value="ECO:0007669"/>
    <property type="project" value="TreeGrafter"/>
</dbReference>
<dbReference type="PANTHER" id="PTHR43292:SF4">
    <property type="entry name" value="ACYL-COA DEHYDROGENASE FADE34"/>
    <property type="match status" value="1"/>
</dbReference>
<evidence type="ECO:0000313" key="9">
    <source>
        <dbReference type="Proteomes" id="UP000076400"/>
    </source>
</evidence>
<feature type="domain" description="Acyl-CoA oxidase/dehydrogenase middle" evidence="6">
    <location>
        <begin position="129"/>
        <end position="223"/>
    </location>
</feature>
<dbReference type="Gene3D" id="1.20.140.10">
    <property type="entry name" value="Butyryl-CoA Dehydrogenase, subunit A, domain 3"/>
    <property type="match status" value="1"/>
</dbReference>
<comment type="cofactor">
    <cofactor evidence="1 4">
        <name>FAD</name>
        <dbReference type="ChEBI" id="CHEBI:57692"/>
    </cofactor>
</comment>
<dbReference type="InterPro" id="IPR052161">
    <property type="entry name" value="Mycobact_Acyl-CoA_DH"/>
</dbReference>
<name>A0A154VC52_9PROT</name>
<keyword evidence="4" id="KW-0274">FAD</keyword>
<proteinExistence type="inferred from homology"/>
<evidence type="ECO:0000259" key="5">
    <source>
        <dbReference type="Pfam" id="PF00441"/>
    </source>
</evidence>
<keyword evidence="3 4" id="KW-0560">Oxidoreductase</keyword>
<dbReference type="SUPFAM" id="SSF56645">
    <property type="entry name" value="Acyl-CoA dehydrogenase NM domain-like"/>
    <property type="match status" value="1"/>
</dbReference>
<feature type="domain" description="Acyl-CoA dehydrogenase/oxidase N-terminal" evidence="7">
    <location>
        <begin position="12"/>
        <end position="125"/>
    </location>
</feature>